<dbReference type="InParanoid" id="T0QHT8"/>
<dbReference type="OrthoDB" id="60951at2759"/>
<reference evidence="1 2" key="1">
    <citation type="submission" date="2012-04" db="EMBL/GenBank/DDBJ databases">
        <title>The Genome Sequence of Saprolegnia declina VS20.</title>
        <authorList>
            <consortium name="The Broad Institute Genome Sequencing Platform"/>
            <person name="Russ C."/>
            <person name="Nusbaum C."/>
            <person name="Tyler B."/>
            <person name="van West P."/>
            <person name="Dieguez-Uribeondo J."/>
            <person name="de Bruijn I."/>
            <person name="Tripathy S."/>
            <person name="Jiang R."/>
            <person name="Young S.K."/>
            <person name="Zeng Q."/>
            <person name="Gargeya S."/>
            <person name="Fitzgerald M."/>
            <person name="Haas B."/>
            <person name="Abouelleil A."/>
            <person name="Alvarado L."/>
            <person name="Arachchi H.M."/>
            <person name="Berlin A."/>
            <person name="Chapman S.B."/>
            <person name="Goldberg J."/>
            <person name="Griggs A."/>
            <person name="Gujja S."/>
            <person name="Hansen M."/>
            <person name="Howarth C."/>
            <person name="Imamovic A."/>
            <person name="Larimer J."/>
            <person name="McCowen C."/>
            <person name="Montmayeur A."/>
            <person name="Murphy C."/>
            <person name="Neiman D."/>
            <person name="Pearson M."/>
            <person name="Priest M."/>
            <person name="Roberts A."/>
            <person name="Saif S."/>
            <person name="Shea T."/>
            <person name="Sisk P."/>
            <person name="Sykes S."/>
            <person name="Wortman J."/>
            <person name="Nusbaum C."/>
            <person name="Birren B."/>
        </authorList>
    </citation>
    <scope>NUCLEOTIDE SEQUENCE [LARGE SCALE GENOMIC DNA]</scope>
    <source>
        <strain evidence="1 2">VS20</strain>
    </source>
</reference>
<keyword evidence="2" id="KW-1185">Reference proteome</keyword>
<dbReference type="EMBL" id="JH767155">
    <property type="protein sequence ID" value="EQC34321.1"/>
    <property type="molecule type" value="Genomic_DNA"/>
</dbReference>
<dbReference type="Proteomes" id="UP000030762">
    <property type="component" value="Unassembled WGS sequence"/>
</dbReference>
<gene>
    <name evidence="1" type="ORF">SDRG_08094</name>
</gene>
<dbReference type="InterPro" id="IPR052050">
    <property type="entry name" value="SecEffector_AnkRepeat"/>
</dbReference>
<dbReference type="PANTHER" id="PTHR46586">
    <property type="entry name" value="ANKYRIN REPEAT-CONTAINING PROTEIN"/>
    <property type="match status" value="1"/>
</dbReference>
<dbReference type="Gene3D" id="1.25.40.20">
    <property type="entry name" value="Ankyrin repeat-containing domain"/>
    <property type="match status" value="2"/>
</dbReference>
<dbReference type="RefSeq" id="XP_008612183.1">
    <property type="nucleotide sequence ID" value="XM_008613961.1"/>
</dbReference>
<dbReference type="SUPFAM" id="SSF48403">
    <property type="entry name" value="Ankyrin repeat"/>
    <property type="match status" value="1"/>
</dbReference>
<sequence>MASVLRCHDLVRLVASFQDGQYLAVCSFLRLPRSCFADLDMPPDVEWGHHYARAVATDGDVAAWYATYGVHGLLRLLAANVRPCVQGIYYWIVACRCERLLQAIEIACPSTAPRGLLDVAAARGHETLVHWLQSHGHDTCSTNAMDLAAERGSLRVLAYLQRHRTEGATSVGFEAAVQQGHLDVVRFLYEHYPGLCRPNIYEIAAAYGQLDVLKYLCRYTAPFAVSIQRAKQTAAQTGHFDVLLALHKLYPRPEHLVPIARSALKRQHVALCDFFARSLWPVRGSLEAYVGRNCVQSCIIEASRAGNLPILELIDVYEPRVPWPPEAFERAVAAGHDHIAHLISSRHQEAVTLTSVDAAMASTRAPLALVVFLLETLGLRSDPRIAVLHGRTDVLQYLVDHPWAVRDGGWGPELLNLAAAHGRLDMVTLLHTRRPDDGCTYAAMNLAAGFGHLDVVAYLNEHRSEGCTDDALWKAMGRRHYAMVQYLYSHCAGYFSSDAMAAAKTFLGAPVHWDRKGSLGELVC</sequence>
<organism evidence="1 2">
    <name type="scientific">Saprolegnia diclina (strain VS20)</name>
    <dbReference type="NCBI Taxonomy" id="1156394"/>
    <lineage>
        <taxon>Eukaryota</taxon>
        <taxon>Sar</taxon>
        <taxon>Stramenopiles</taxon>
        <taxon>Oomycota</taxon>
        <taxon>Saprolegniomycetes</taxon>
        <taxon>Saprolegniales</taxon>
        <taxon>Saprolegniaceae</taxon>
        <taxon>Saprolegnia</taxon>
    </lineage>
</organism>
<evidence type="ECO:0000313" key="2">
    <source>
        <dbReference type="Proteomes" id="UP000030762"/>
    </source>
</evidence>
<dbReference type="AlphaFoldDB" id="T0QHT8"/>
<dbReference type="GeneID" id="19948821"/>
<dbReference type="PANTHER" id="PTHR46586:SF3">
    <property type="entry name" value="ANKYRIN REPEAT-CONTAINING PROTEIN"/>
    <property type="match status" value="1"/>
</dbReference>
<protein>
    <submittedName>
        <fullName evidence="1">Uncharacterized protein</fullName>
    </submittedName>
</protein>
<dbReference type="VEuPathDB" id="FungiDB:SDRG_08094"/>
<dbReference type="OMA" id="WIVACRC"/>
<evidence type="ECO:0000313" key="1">
    <source>
        <dbReference type="EMBL" id="EQC34321.1"/>
    </source>
</evidence>
<proteinExistence type="predicted"/>
<dbReference type="STRING" id="1156394.T0QHT8"/>
<name>T0QHT8_SAPDV</name>
<dbReference type="eggNOG" id="KOG0504">
    <property type="taxonomic scope" value="Eukaryota"/>
</dbReference>
<accession>T0QHT8</accession>
<dbReference type="InterPro" id="IPR036770">
    <property type="entry name" value="Ankyrin_rpt-contain_sf"/>
</dbReference>